<sequence length="263" mass="29280">MPEAAQFFKPVQKSAVDQGIEVSVESAYIHGAEAEAVVNVRDLTGNRLDESIDFDDSYDFLTGFDSYGTCSQIGYDAATKTSTFLIQMSSMDERNVIAGEKITVMFQTLLCGKIEALDVPIDLDWNAIPETVETVLADPYEDEVLATGEEVMTAFTGFTVTGMGYVDGKLHIQLHTPQRNVLSDHAFLYLLDEQGNRTEGGMLYRGSYNAGDDAVERSADYVEYEFDVPQSELAQYKLYGDFYSYKTRIDGNWSVTFPLENQG</sequence>
<dbReference type="AlphaFoldDB" id="A0A645AP73"/>
<proteinExistence type="predicted"/>
<name>A0A645AP73_9ZZZZ</name>
<reference evidence="1" key="1">
    <citation type="submission" date="2019-08" db="EMBL/GenBank/DDBJ databases">
        <authorList>
            <person name="Kucharzyk K."/>
            <person name="Murdoch R.W."/>
            <person name="Higgins S."/>
            <person name="Loffler F."/>
        </authorList>
    </citation>
    <scope>NUCLEOTIDE SEQUENCE</scope>
</reference>
<comment type="caution">
    <text evidence="1">The sequence shown here is derived from an EMBL/GenBank/DDBJ whole genome shotgun (WGS) entry which is preliminary data.</text>
</comment>
<accession>A0A645AP73</accession>
<evidence type="ECO:0000313" key="1">
    <source>
        <dbReference type="EMBL" id="MPM55045.1"/>
    </source>
</evidence>
<dbReference type="EMBL" id="VSSQ01015085">
    <property type="protein sequence ID" value="MPM55045.1"/>
    <property type="molecule type" value="Genomic_DNA"/>
</dbReference>
<organism evidence="1">
    <name type="scientific">bioreactor metagenome</name>
    <dbReference type="NCBI Taxonomy" id="1076179"/>
    <lineage>
        <taxon>unclassified sequences</taxon>
        <taxon>metagenomes</taxon>
        <taxon>ecological metagenomes</taxon>
    </lineage>
</organism>
<gene>
    <name evidence="1" type="ORF">SDC9_101830</name>
</gene>
<protein>
    <submittedName>
        <fullName evidence="1">Uncharacterized protein</fullName>
    </submittedName>
</protein>